<dbReference type="STRING" id="426128.SAMN05660297_02472"/>
<feature type="transmembrane region" description="Helical" evidence="2">
    <location>
        <begin position="13"/>
        <end position="30"/>
    </location>
</feature>
<gene>
    <name evidence="3" type="ORF">SAMN05660297_02472</name>
</gene>
<keyword evidence="4" id="KW-1185">Reference proteome</keyword>
<keyword evidence="2" id="KW-1133">Transmembrane helix</keyword>
<evidence type="ECO:0000313" key="4">
    <source>
        <dbReference type="Proteomes" id="UP000199568"/>
    </source>
</evidence>
<sequence>MVHNVFGSDFMEWIILLLIIAIIYTFYLIYRKITTSIGTYFERKAAARLKKEQLVELNKKIVGINNELEEDLKDIKSKLDSIKSSKDSMLAVIKNSKHEHINICPKCSFTTKVDKARDNSYILKCSKCGYSITFKKRVESILSMRVTTKEEKI</sequence>
<organism evidence="3 4">
    <name type="scientific">Natronincola peptidivorans</name>
    <dbReference type="NCBI Taxonomy" id="426128"/>
    <lineage>
        <taxon>Bacteria</taxon>
        <taxon>Bacillati</taxon>
        <taxon>Bacillota</taxon>
        <taxon>Clostridia</taxon>
        <taxon>Peptostreptococcales</taxon>
        <taxon>Natronincolaceae</taxon>
        <taxon>Natronincola</taxon>
    </lineage>
</organism>
<proteinExistence type="predicted"/>
<dbReference type="Proteomes" id="UP000199568">
    <property type="component" value="Unassembled WGS sequence"/>
</dbReference>
<dbReference type="InterPro" id="IPR029040">
    <property type="entry name" value="RPABC4/Spt4"/>
</dbReference>
<keyword evidence="1" id="KW-0175">Coiled coil</keyword>
<dbReference type="SUPFAM" id="SSF63393">
    <property type="entry name" value="RNA polymerase subunits"/>
    <property type="match status" value="1"/>
</dbReference>
<evidence type="ECO:0000256" key="1">
    <source>
        <dbReference type="SAM" id="Coils"/>
    </source>
</evidence>
<keyword evidence="2" id="KW-0812">Transmembrane</keyword>
<reference evidence="3 4" key="1">
    <citation type="submission" date="2016-10" db="EMBL/GenBank/DDBJ databases">
        <authorList>
            <person name="de Groot N.N."/>
        </authorList>
    </citation>
    <scope>NUCLEOTIDE SEQUENCE [LARGE SCALE GENOMIC DNA]</scope>
    <source>
        <strain evidence="3 4">DSM 18979</strain>
    </source>
</reference>
<feature type="coiled-coil region" evidence="1">
    <location>
        <begin position="47"/>
        <end position="85"/>
    </location>
</feature>
<evidence type="ECO:0000256" key="2">
    <source>
        <dbReference type="SAM" id="Phobius"/>
    </source>
</evidence>
<evidence type="ECO:0000313" key="3">
    <source>
        <dbReference type="EMBL" id="SET46176.1"/>
    </source>
</evidence>
<keyword evidence="2" id="KW-0472">Membrane</keyword>
<accession>A0A1I0EN53</accession>
<dbReference type="AlphaFoldDB" id="A0A1I0EN53"/>
<name>A0A1I0EN53_9FIRM</name>
<dbReference type="EMBL" id="FOHU01000011">
    <property type="protein sequence ID" value="SET46176.1"/>
    <property type="molecule type" value="Genomic_DNA"/>
</dbReference>
<protein>
    <submittedName>
        <fullName evidence="3">Uncharacterized protein</fullName>
    </submittedName>
</protein>